<dbReference type="Pfam" id="PF12680">
    <property type="entry name" value="SnoaL_2"/>
    <property type="match status" value="1"/>
</dbReference>
<proteinExistence type="predicted"/>
<reference evidence="3" key="1">
    <citation type="journal article" date="2019" name="Int. J. Syst. Evol. Microbiol.">
        <title>The Global Catalogue of Microorganisms (GCM) 10K type strain sequencing project: providing services to taxonomists for standard genome sequencing and annotation.</title>
        <authorList>
            <consortium name="The Broad Institute Genomics Platform"/>
            <consortium name="The Broad Institute Genome Sequencing Center for Infectious Disease"/>
            <person name="Wu L."/>
            <person name="Ma J."/>
        </authorList>
    </citation>
    <scope>NUCLEOTIDE SEQUENCE [LARGE SCALE GENOMIC DNA]</scope>
    <source>
        <strain evidence="3">CCUG 49560</strain>
    </source>
</reference>
<keyword evidence="3" id="KW-1185">Reference proteome</keyword>
<dbReference type="SUPFAM" id="SSF54427">
    <property type="entry name" value="NTF2-like"/>
    <property type="match status" value="1"/>
</dbReference>
<name>A0ABV9EFT5_9ACTN</name>
<accession>A0ABV9EFT5</accession>
<feature type="domain" description="SnoaL-like" evidence="1">
    <location>
        <begin position="15"/>
        <end position="108"/>
    </location>
</feature>
<protein>
    <submittedName>
        <fullName evidence="2">Nuclear transport factor 2 family protein</fullName>
    </submittedName>
</protein>
<evidence type="ECO:0000259" key="1">
    <source>
        <dbReference type="Pfam" id="PF12680"/>
    </source>
</evidence>
<dbReference type="InterPro" id="IPR032710">
    <property type="entry name" value="NTF2-like_dom_sf"/>
</dbReference>
<gene>
    <name evidence="2" type="ORF">ACFO8L_20225</name>
</gene>
<dbReference type="Gene3D" id="3.10.450.50">
    <property type="match status" value="1"/>
</dbReference>
<evidence type="ECO:0000313" key="2">
    <source>
        <dbReference type="EMBL" id="MFC4588426.1"/>
    </source>
</evidence>
<organism evidence="2 3">
    <name type="scientific">Sphaerisporangium corydalis</name>
    <dbReference type="NCBI Taxonomy" id="1441875"/>
    <lineage>
        <taxon>Bacteria</taxon>
        <taxon>Bacillati</taxon>
        <taxon>Actinomycetota</taxon>
        <taxon>Actinomycetes</taxon>
        <taxon>Streptosporangiales</taxon>
        <taxon>Streptosporangiaceae</taxon>
        <taxon>Sphaerisporangium</taxon>
    </lineage>
</organism>
<dbReference type="Proteomes" id="UP001595891">
    <property type="component" value="Unassembled WGS sequence"/>
</dbReference>
<dbReference type="RefSeq" id="WP_262843311.1">
    <property type="nucleotide sequence ID" value="NZ_JANZYP010000017.1"/>
</dbReference>
<sequence length="138" mass="15262">MDSATDPEADIRARIQRHWDASERGDVETEHAIYAADAVLDYPQSGERFTGRSKIQAQRGGHPAERHFTVRRITGGGGLWVSECVITYDGVPTYSISVMELTDGLVTHETQYFADPFPALPARATLADPIPPPDRRPD</sequence>
<dbReference type="InterPro" id="IPR037401">
    <property type="entry name" value="SnoaL-like"/>
</dbReference>
<comment type="caution">
    <text evidence="2">The sequence shown here is derived from an EMBL/GenBank/DDBJ whole genome shotgun (WGS) entry which is preliminary data.</text>
</comment>
<dbReference type="EMBL" id="JBHSFN010000012">
    <property type="protein sequence ID" value="MFC4588426.1"/>
    <property type="molecule type" value="Genomic_DNA"/>
</dbReference>
<evidence type="ECO:0000313" key="3">
    <source>
        <dbReference type="Proteomes" id="UP001595891"/>
    </source>
</evidence>